<evidence type="ECO:0000256" key="5">
    <source>
        <dbReference type="ARBA" id="ARBA00022723"/>
    </source>
</evidence>
<dbReference type="EMBL" id="DUIH01000012">
    <property type="protein sequence ID" value="HIH69703.1"/>
    <property type="molecule type" value="Genomic_DNA"/>
</dbReference>
<evidence type="ECO:0000256" key="1">
    <source>
        <dbReference type="ARBA" id="ARBA00001966"/>
    </source>
</evidence>
<comment type="similarity">
    <text evidence="3">Belongs to the HdrB family.</text>
</comment>
<evidence type="ECO:0000313" key="12">
    <source>
        <dbReference type="Proteomes" id="UP000600363"/>
    </source>
</evidence>
<reference evidence="11" key="1">
    <citation type="journal article" date="2020" name="bioRxiv">
        <title>A rank-normalized archaeal taxonomy based on genome phylogeny resolves widespread incomplete and uneven classifications.</title>
        <authorList>
            <person name="Rinke C."/>
            <person name="Chuvochina M."/>
            <person name="Mussig A.J."/>
            <person name="Chaumeil P.-A."/>
            <person name="Waite D.W."/>
            <person name="Whitman W.B."/>
            <person name="Parks D.H."/>
            <person name="Hugenholtz P."/>
        </authorList>
    </citation>
    <scope>NUCLEOTIDE SEQUENCE</scope>
    <source>
        <strain evidence="11">UBA12518</strain>
    </source>
</reference>
<evidence type="ECO:0000256" key="9">
    <source>
        <dbReference type="ARBA" id="ARBA00023014"/>
    </source>
</evidence>
<dbReference type="InterPro" id="IPR017678">
    <property type="entry name" value="CoB/CoM_hetero-S_Rdtase_bsu"/>
</dbReference>
<dbReference type="Gene3D" id="1.20.1050.140">
    <property type="match status" value="1"/>
</dbReference>
<accession>A0A832RST2</accession>
<comment type="pathway">
    <text evidence="2">Cofactor metabolism; coenzyme M-coenzyme B heterodisulfide reduction; coenzyme B and coenzyme M from coenzyme M-coenzyme B heterodisulfide: step 1/1.</text>
</comment>
<dbReference type="UniPathway" id="UPA00647">
    <property type="reaction ID" value="UER00700"/>
</dbReference>
<dbReference type="Proteomes" id="UP000600363">
    <property type="component" value="Unassembled WGS sequence"/>
</dbReference>
<dbReference type="Pfam" id="PF02754">
    <property type="entry name" value="CCG"/>
    <property type="match status" value="2"/>
</dbReference>
<keyword evidence="9" id="KW-0411">Iron-sulfur</keyword>
<dbReference type="GO" id="GO:0046872">
    <property type="term" value="F:metal ion binding"/>
    <property type="evidence" value="ECO:0007669"/>
    <property type="project" value="UniProtKB-KW"/>
</dbReference>
<comment type="cofactor">
    <cofactor evidence="1">
        <name>[4Fe-4S] cluster</name>
        <dbReference type="ChEBI" id="CHEBI:49883"/>
    </cofactor>
</comment>
<evidence type="ECO:0000256" key="8">
    <source>
        <dbReference type="ARBA" id="ARBA00023004"/>
    </source>
</evidence>
<evidence type="ECO:0000313" key="11">
    <source>
        <dbReference type="EMBL" id="HIH69703.1"/>
    </source>
</evidence>
<gene>
    <name evidence="11" type="primary">hdrB</name>
    <name evidence="11" type="ORF">HA299_03660</name>
</gene>
<evidence type="ECO:0000256" key="3">
    <source>
        <dbReference type="ARBA" id="ARBA00010431"/>
    </source>
</evidence>
<evidence type="ECO:0000256" key="7">
    <source>
        <dbReference type="ARBA" id="ARBA00023002"/>
    </source>
</evidence>
<dbReference type="AlphaFoldDB" id="A0A832RST2"/>
<proteinExistence type="inferred from homology"/>
<organism evidence="11 12">
    <name type="scientific">Methermicoccus shengliensis</name>
    <dbReference type="NCBI Taxonomy" id="660064"/>
    <lineage>
        <taxon>Archaea</taxon>
        <taxon>Methanobacteriati</taxon>
        <taxon>Methanobacteriota</taxon>
        <taxon>Stenosarchaea group</taxon>
        <taxon>Methanomicrobia</taxon>
        <taxon>Methanosarcinales</taxon>
        <taxon>Methermicoccaceae</taxon>
        <taxon>Methermicoccus</taxon>
    </lineage>
</organism>
<evidence type="ECO:0000259" key="10">
    <source>
        <dbReference type="Pfam" id="PF02754"/>
    </source>
</evidence>
<dbReference type="GO" id="GO:0015948">
    <property type="term" value="P:methanogenesis"/>
    <property type="evidence" value="ECO:0007669"/>
    <property type="project" value="UniProtKB-KW"/>
</dbReference>
<keyword evidence="6" id="KW-0484">Methanogenesis</keyword>
<name>A0A832RST2_9EURY</name>
<dbReference type="PANTHER" id="PTHR42947">
    <property type="entry name" value="COB--COM HETERODISULFIDE REDUCTASE SUBUNIT B 1"/>
    <property type="match status" value="1"/>
</dbReference>
<evidence type="ECO:0000256" key="2">
    <source>
        <dbReference type="ARBA" id="ARBA00004808"/>
    </source>
</evidence>
<protein>
    <submittedName>
        <fullName evidence="11">CoB--CoM heterodisulfide reductase subunit B</fullName>
        <ecNumber evidence="11">1.8.98.1</ecNumber>
    </submittedName>
</protein>
<keyword evidence="5" id="KW-0479">Metal-binding</keyword>
<dbReference type="PANTHER" id="PTHR42947:SF1">
    <property type="entry name" value="COB--COM HETERODISULFIDE REDUCTASE SUBUNIT B 1"/>
    <property type="match status" value="1"/>
</dbReference>
<dbReference type="InterPro" id="IPR004017">
    <property type="entry name" value="Cys_rich_dom"/>
</dbReference>
<evidence type="ECO:0000256" key="6">
    <source>
        <dbReference type="ARBA" id="ARBA00022994"/>
    </source>
</evidence>
<keyword evidence="4" id="KW-0004">4Fe-4S</keyword>
<comment type="caution">
    <text evidence="11">The sequence shown here is derived from an EMBL/GenBank/DDBJ whole genome shotgun (WGS) entry which is preliminary data.</text>
</comment>
<feature type="domain" description="Cysteine-rich" evidence="10">
    <location>
        <begin position="137"/>
        <end position="229"/>
    </location>
</feature>
<feature type="domain" description="Cysteine-rich" evidence="10">
    <location>
        <begin position="3"/>
        <end position="75"/>
    </location>
</feature>
<keyword evidence="8" id="KW-0408">Iron</keyword>
<keyword evidence="7 11" id="KW-0560">Oxidoreductase</keyword>
<dbReference type="EC" id="1.8.98.1" evidence="11"/>
<dbReference type="InterPro" id="IPR051278">
    <property type="entry name" value="HdrB/HdrD_reductase"/>
</dbReference>
<sequence>MPNRYPGIEAATRFVMDRLGYTLHDMEGASCCPAPGVFKSFNRETWLATAARNLVIAEEMGHDIMTVCSGCYSTLFEANHELQSDPEIRERVNAILAELGLEYRGTIRVRHIAEILGYEVGPWGIGDHVVRKLDMKIAVHYGCHFLKPFKKKMIDSPENPSILENFIRELGATPVPYRDAMMCCGAGGGVRAGESDVALDMTREKLINIRAAGADAILDVCPFCHLQFDRGQAELKQRYGEEYNIPVVHICQLLAYAMGKDDVGLDAQAVKGELRAKKGVMA</sequence>
<dbReference type="GO" id="GO:0051912">
    <property type="term" value="F:CoB--CoM heterodisulfide reductase activity"/>
    <property type="evidence" value="ECO:0007669"/>
    <property type="project" value="UniProtKB-EC"/>
</dbReference>
<evidence type="ECO:0000256" key="4">
    <source>
        <dbReference type="ARBA" id="ARBA00022485"/>
    </source>
</evidence>
<dbReference type="GO" id="GO:0051539">
    <property type="term" value="F:4 iron, 4 sulfur cluster binding"/>
    <property type="evidence" value="ECO:0007669"/>
    <property type="project" value="UniProtKB-KW"/>
</dbReference>
<dbReference type="NCBIfam" id="TIGR03288">
    <property type="entry name" value="CoB_CoM_SS_B"/>
    <property type="match status" value="1"/>
</dbReference>